<comment type="caution">
    <text evidence="2">The sequence shown here is derived from an EMBL/GenBank/DDBJ whole genome shotgun (WGS) entry which is preliminary data.</text>
</comment>
<protein>
    <recommendedName>
        <fullName evidence="4">Glycosyltransferase RgtA/B/C/D-like domain-containing protein</fullName>
    </recommendedName>
</protein>
<feature type="transmembrane region" description="Helical" evidence="1">
    <location>
        <begin position="20"/>
        <end position="45"/>
    </location>
</feature>
<proteinExistence type="predicted"/>
<feature type="transmembrane region" description="Helical" evidence="1">
    <location>
        <begin position="209"/>
        <end position="227"/>
    </location>
</feature>
<dbReference type="RefSeq" id="WP_156035501.1">
    <property type="nucleotide sequence ID" value="NZ_BMNZ01000012.1"/>
</dbReference>
<feature type="transmembrane region" description="Helical" evidence="1">
    <location>
        <begin position="286"/>
        <end position="311"/>
    </location>
</feature>
<dbReference type="Proteomes" id="UP000623461">
    <property type="component" value="Unassembled WGS sequence"/>
</dbReference>
<accession>A0ABQ2II08</accession>
<evidence type="ECO:0000313" key="3">
    <source>
        <dbReference type="Proteomes" id="UP000623461"/>
    </source>
</evidence>
<reference evidence="3" key="1">
    <citation type="journal article" date="2019" name="Int. J. Syst. Evol. Microbiol.">
        <title>The Global Catalogue of Microorganisms (GCM) 10K type strain sequencing project: providing services to taxonomists for standard genome sequencing and annotation.</title>
        <authorList>
            <consortium name="The Broad Institute Genomics Platform"/>
            <consortium name="The Broad Institute Genome Sequencing Center for Infectious Disease"/>
            <person name="Wu L."/>
            <person name="Ma J."/>
        </authorList>
    </citation>
    <scope>NUCLEOTIDE SEQUENCE [LARGE SCALE GENOMIC DNA]</scope>
    <source>
        <strain evidence="3">JCM 1365</strain>
    </source>
</reference>
<sequence length="460" mass="47511">MAAAGIEAGSRKAWPPGSAVVAGVLTVVAVLASAITVVGSDALWLSAMGDHIRRRGSIPTGIPFAAAPSTNWVNTTVLGQMTFSVIHAAGSLGPVVAQIVAVTVTLAILAADATWRRATPVATAAVIVAVSLGAVTALFIARAQLLSLVPYALLLVLIRRQHDRPTNAIWWAVPLVAFWGNLHGAVLAGVAVLGCYLTVSRLRMSPRTAVGVGVASLAAICLNPGLLDAPRYYLGVLGGAATSDDSGMWSRLSLANPFDVLLLISATALAVLALGRRLPWWEYAAALGLVVATLSSARHGIWLLLFLAVPAATRVRTPFKDPQPPPARSRWTLMVLPVVGLLGAAALLAARAPSFRAADMEAARITEMSAGRTVLAPEPLAESLAVAGARVWASNPLDAFAHADQTAYLAFMAGDSQGAARGLAASDVVVALPGSPQEEVARSAGFRSATVVGAYHLLTR</sequence>
<feature type="transmembrane region" description="Helical" evidence="1">
    <location>
        <begin position="331"/>
        <end position="350"/>
    </location>
</feature>
<feature type="transmembrane region" description="Helical" evidence="1">
    <location>
        <begin position="168"/>
        <end position="197"/>
    </location>
</feature>
<evidence type="ECO:0000256" key="1">
    <source>
        <dbReference type="SAM" id="Phobius"/>
    </source>
</evidence>
<dbReference type="EMBL" id="BMNZ01000012">
    <property type="protein sequence ID" value="GGN09592.1"/>
    <property type="molecule type" value="Genomic_DNA"/>
</dbReference>
<keyword evidence="3" id="KW-1185">Reference proteome</keyword>
<gene>
    <name evidence="2" type="ORF">GCM10009721_41860</name>
</gene>
<name>A0ABQ2II08_9MICO</name>
<feature type="transmembrane region" description="Helical" evidence="1">
    <location>
        <begin position="254"/>
        <end position="274"/>
    </location>
</feature>
<keyword evidence="1" id="KW-0472">Membrane</keyword>
<evidence type="ECO:0008006" key="4">
    <source>
        <dbReference type="Google" id="ProtNLM"/>
    </source>
</evidence>
<evidence type="ECO:0000313" key="2">
    <source>
        <dbReference type="EMBL" id="GGN09592.1"/>
    </source>
</evidence>
<feature type="transmembrane region" description="Helical" evidence="1">
    <location>
        <begin position="121"/>
        <end position="140"/>
    </location>
</feature>
<keyword evidence="1" id="KW-1133">Transmembrane helix</keyword>
<keyword evidence="1" id="KW-0812">Transmembrane</keyword>
<organism evidence="2 3">
    <name type="scientific">Terrabacter tumescens</name>
    <dbReference type="NCBI Taxonomy" id="60443"/>
    <lineage>
        <taxon>Bacteria</taxon>
        <taxon>Bacillati</taxon>
        <taxon>Actinomycetota</taxon>
        <taxon>Actinomycetes</taxon>
        <taxon>Micrococcales</taxon>
        <taxon>Intrasporangiaceae</taxon>
        <taxon>Terrabacter</taxon>
    </lineage>
</organism>
<feature type="transmembrane region" description="Helical" evidence="1">
    <location>
        <begin position="85"/>
        <end position="109"/>
    </location>
</feature>